<dbReference type="Pfam" id="PF00300">
    <property type="entry name" value="His_Phos_1"/>
    <property type="match status" value="1"/>
</dbReference>
<evidence type="ECO:0000313" key="2">
    <source>
        <dbReference type="Proteomes" id="UP000541558"/>
    </source>
</evidence>
<dbReference type="Proteomes" id="UP000541558">
    <property type="component" value="Unassembled WGS sequence"/>
</dbReference>
<sequence length="193" mass="21337">MPLDNVAEAKYGTQAWDDYWSKLEGDGVLTWGPDPLLTSTGIAQAQYAHSVWEEELGYGLTPPAKIYCSPFSRALKTCEIVFEGYEDTVLVIENAREENGVHTCDKRRTRTYISSNFPAFAIEPSLTEADLLWNADVRETKEEVATRAGGVLERVWQERSDDDFVAITAHSGFINGVLLALGSKPFALPTGDS</sequence>
<dbReference type="PANTHER" id="PTHR48100:SF1">
    <property type="entry name" value="HISTIDINE PHOSPHATASE FAMILY PROTEIN-RELATED"/>
    <property type="match status" value="1"/>
</dbReference>
<dbReference type="GO" id="GO:0005737">
    <property type="term" value="C:cytoplasm"/>
    <property type="evidence" value="ECO:0007669"/>
    <property type="project" value="TreeGrafter"/>
</dbReference>
<dbReference type="InterPro" id="IPR029033">
    <property type="entry name" value="His_PPase_superfam"/>
</dbReference>
<comment type="caution">
    <text evidence="1">The sequence shown here is derived from an EMBL/GenBank/DDBJ whole genome shotgun (WGS) entry which is preliminary data.</text>
</comment>
<dbReference type="CDD" id="cd07067">
    <property type="entry name" value="HP_PGM_like"/>
    <property type="match status" value="1"/>
</dbReference>
<dbReference type="SUPFAM" id="SSF53254">
    <property type="entry name" value="Phosphoglycerate mutase-like"/>
    <property type="match status" value="1"/>
</dbReference>
<dbReference type="PANTHER" id="PTHR48100">
    <property type="entry name" value="BROAD-SPECIFICITY PHOSPHATASE YOR283W-RELATED"/>
    <property type="match status" value="1"/>
</dbReference>
<organism evidence="1 2">
    <name type="scientific">Ephemerocybe angulata</name>
    <dbReference type="NCBI Taxonomy" id="980116"/>
    <lineage>
        <taxon>Eukaryota</taxon>
        <taxon>Fungi</taxon>
        <taxon>Dikarya</taxon>
        <taxon>Basidiomycota</taxon>
        <taxon>Agaricomycotina</taxon>
        <taxon>Agaricomycetes</taxon>
        <taxon>Agaricomycetidae</taxon>
        <taxon>Agaricales</taxon>
        <taxon>Agaricineae</taxon>
        <taxon>Psathyrellaceae</taxon>
        <taxon>Ephemerocybe</taxon>
    </lineage>
</organism>
<dbReference type="EMBL" id="JAACJK010000110">
    <property type="protein sequence ID" value="KAF5332715.1"/>
    <property type="molecule type" value="Genomic_DNA"/>
</dbReference>
<dbReference type="InterPro" id="IPR050275">
    <property type="entry name" value="PGM_Phosphatase"/>
</dbReference>
<gene>
    <name evidence="1" type="ORF">D9611_005467</name>
</gene>
<dbReference type="OrthoDB" id="496981at2759"/>
<reference evidence="1 2" key="1">
    <citation type="journal article" date="2020" name="ISME J.">
        <title>Uncovering the hidden diversity of litter-decomposition mechanisms in mushroom-forming fungi.</title>
        <authorList>
            <person name="Floudas D."/>
            <person name="Bentzer J."/>
            <person name="Ahren D."/>
            <person name="Johansson T."/>
            <person name="Persson P."/>
            <person name="Tunlid A."/>
        </authorList>
    </citation>
    <scope>NUCLEOTIDE SEQUENCE [LARGE SCALE GENOMIC DNA]</scope>
    <source>
        <strain evidence="1 2">CBS 175.51</strain>
    </source>
</reference>
<evidence type="ECO:0000313" key="1">
    <source>
        <dbReference type="EMBL" id="KAF5332715.1"/>
    </source>
</evidence>
<proteinExistence type="predicted"/>
<dbReference type="GO" id="GO:0016791">
    <property type="term" value="F:phosphatase activity"/>
    <property type="evidence" value="ECO:0007669"/>
    <property type="project" value="TreeGrafter"/>
</dbReference>
<accession>A0A8H5C084</accession>
<dbReference type="Gene3D" id="3.40.50.1240">
    <property type="entry name" value="Phosphoglycerate mutase-like"/>
    <property type="match status" value="1"/>
</dbReference>
<dbReference type="AlphaFoldDB" id="A0A8H5C084"/>
<dbReference type="InterPro" id="IPR013078">
    <property type="entry name" value="His_Pase_superF_clade-1"/>
</dbReference>
<name>A0A8H5C084_9AGAR</name>
<protein>
    <recommendedName>
        <fullName evidence="3">Phosphoglycerate mutase</fullName>
    </recommendedName>
</protein>
<keyword evidence="2" id="KW-1185">Reference proteome</keyword>
<evidence type="ECO:0008006" key="3">
    <source>
        <dbReference type="Google" id="ProtNLM"/>
    </source>
</evidence>